<dbReference type="GO" id="GO:0016874">
    <property type="term" value="F:ligase activity"/>
    <property type="evidence" value="ECO:0007669"/>
    <property type="project" value="UniProtKB-KW"/>
</dbReference>
<name>A0ABW3NSM7_9FLAO</name>
<comment type="caution">
    <text evidence="1">The sequence shown here is derived from an EMBL/GenBank/DDBJ whole genome shotgun (WGS) entry which is preliminary data.</text>
</comment>
<evidence type="ECO:0000313" key="1">
    <source>
        <dbReference type="EMBL" id="MFD1095449.1"/>
    </source>
</evidence>
<dbReference type="Pfam" id="PF13563">
    <property type="entry name" value="2_5_RNA_ligase2"/>
    <property type="match status" value="1"/>
</dbReference>
<gene>
    <name evidence="1" type="ORF">ACFQ3Q_06800</name>
</gene>
<dbReference type="PANTHER" id="PTHR40037">
    <property type="entry name" value="PHOSPHOESTERASE YJCG-RELATED"/>
    <property type="match status" value="1"/>
</dbReference>
<organism evidence="1 2">
    <name type="scientific">Salegentibacter chungangensis</name>
    <dbReference type="NCBI Taxonomy" id="1335724"/>
    <lineage>
        <taxon>Bacteria</taxon>
        <taxon>Pseudomonadati</taxon>
        <taxon>Bacteroidota</taxon>
        <taxon>Flavobacteriia</taxon>
        <taxon>Flavobacteriales</taxon>
        <taxon>Flavobacteriaceae</taxon>
        <taxon>Salegentibacter</taxon>
    </lineage>
</organism>
<keyword evidence="2" id="KW-1185">Reference proteome</keyword>
<dbReference type="InterPro" id="IPR050580">
    <property type="entry name" value="2H_phosphoesterase_YjcG-like"/>
</dbReference>
<sequence>MTSSTFGKSTSHLYFIALLPPAKIRKEIEAFKKELKESYRIKHALKLPAHITLQIPFRMQEKKEPVLIRNLLKFAKDKRSFQVSLSGFGKFSQNVIFVKVSEHRPVIDLFEDLQSNLAQILDLKNHEKAARIHPHITIASRDLKTEVFPEIWAVFKDRNYQSSFRADSIHLFRHNGKTWDILRKIDLH</sequence>
<dbReference type="InterPro" id="IPR009097">
    <property type="entry name" value="Cyclic_Pdiesterase"/>
</dbReference>
<dbReference type="SUPFAM" id="SSF55144">
    <property type="entry name" value="LigT-like"/>
    <property type="match status" value="1"/>
</dbReference>
<dbReference type="EMBL" id="JBHTLI010000001">
    <property type="protein sequence ID" value="MFD1095449.1"/>
    <property type="molecule type" value="Genomic_DNA"/>
</dbReference>
<dbReference type="RefSeq" id="WP_380744195.1">
    <property type="nucleotide sequence ID" value="NZ_JBHTLI010000001.1"/>
</dbReference>
<dbReference type="Gene3D" id="3.90.1140.10">
    <property type="entry name" value="Cyclic phosphodiesterase"/>
    <property type="match status" value="1"/>
</dbReference>
<dbReference type="PANTHER" id="PTHR40037:SF1">
    <property type="entry name" value="PHOSPHOESTERASE SAOUHSC_00951-RELATED"/>
    <property type="match status" value="1"/>
</dbReference>
<dbReference type="Proteomes" id="UP001597131">
    <property type="component" value="Unassembled WGS sequence"/>
</dbReference>
<evidence type="ECO:0000313" key="2">
    <source>
        <dbReference type="Proteomes" id="UP001597131"/>
    </source>
</evidence>
<protein>
    <submittedName>
        <fullName evidence="1">2'-5' RNA ligase family protein</fullName>
    </submittedName>
</protein>
<reference evidence="2" key="1">
    <citation type="journal article" date="2019" name="Int. J. Syst. Evol. Microbiol.">
        <title>The Global Catalogue of Microorganisms (GCM) 10K type strain sequencing project: providing services to taxonomists for standard genome sequencing and annotation.</title>
        <authorList>
            <consortium name="The Broad Institute Genomics Platform"/>
            <consortium name="The Broad Institute Genome Sequencing Center for Infectious Disease"/>
            <person name="Wu L."/>
            <person name="Ma J."/>
        </authorList>
    </citation>
    <scope>NUCLEOTIDE SEQUENCE [LARGE SCALE GENOMIC DNA]</scope>
    <source>
        <strain evidence="2">CCUG 64793</strain>
    </source>
</reference>
<proteinExistence type="predicted"/>
<accession>A0ABW3NSM7</accession>
<keyword evidence="1" id="KW-0436">Ligase</keyword>